<gene>
    <name evidence="4" type="ORF">EG244_15880</name>
</gene>
<keyword evidence="2" id="KW-0812">Transmembrane</keyword>
<dbReference type="EMBL" id="RRAZ01000028">
    <property type="protein sequence ID" value="RRH71992.1"/>
    <property type="molecule type" value="Genomic_DNA"/>
</dbReference>
<protein>
    <submittedName>
        <fullName evidence="4">Phage tail tape measure protein</fullName>
    </submittedName>
</protein>
<sequence>MASSVIGALRVNLGLDSAQFSSGIKKADGQMSGFHSSLVKMAKSAGGLLAGYFAVNAIKDAADKWSDLSSRVGMAVGSLALAPEIMDRISKMARASYSDLGQTAEAFIANRTALADLGYTTDKQLDYTEALNNALVVSGAKGERAASVQNALAVAMATGKLSGDGLNSVLAHGGRVAQALADKLGTTVSGLRAVGSKGKITASVISGALIGSLEQLREEAAEMPATIGDGFTLLSNAFLRLIGVFDQVSGASGSVANALVTIADGIEWVASAISDNSGVIILALQSLAGMAAVVGVAFATRYAVSIGVTAVAAMRGAVQQSIALEMRLGAQSRAAALAGVSVKLLAGAWNTLKAAILPTLFGALVVGAGTLVGALMTLTSKMGSFSAAWGLVTEVGGQAFSRLHSHLMAMSSRVQAVWLVIKAGAVEIFSGIVVAGVGFANRYIGVWRGAIDVVKVLWDSLPTIVGAAAIGAANAMISAVETMLKGLAGAIDSFAASISDSWIGDKLGLPKLDLAGKVRLDEFDNPYAEQLKGLGAAASGAFIEGFNTNTFDPSGITSGLEGVSESLRSESAAWREAGKMLEAEAARPMPAWQKMKDLLFGVSTEAAAIPPAIIPAGDAVAAAGKKGKEKISDLAKVMKALREEAEKLSATMNMSTLDAEIWDKQRAAGVQAQSVQGQQIAGLVTQIDRMKQLKEATEEWRSSITGAFSNFITQGGSFKKVLSSIIAKLAEMLAQKAFTSLLGNGTAGGGFLTGVMKMFGFANGTLSAPGGFARVHERGGEIMNLPRGTQVIPHDISKRMADSMAAQGGASVLQVQLSPDLVGQILQKAERQSVQIVQAADRGLNDRVKDILADPRRY</sequence>
<evidence type="ECO:0000313" key="4">
    <source>
        <dbReference type="EMBL" id="RRH71992.1"/>
    </source>
</evidence>
<evidence type="ECO:0000256" key="1">
    <source>
        <dbReference type="SAM" id="Coils"/>
    </source>
</evidence>
<comment type="caution">
    <text evidence="4">The sequence shown here is derived from an EMBL/GenBank/DDBJ whole genome shotgun (WGS) entry which is preliminary data.</text>
</comment>
<evidence type="ECO:0000256" key="2">
    <source>
        <dbReference type="SAM" id="Phobius"/>
    </source>
</evidence>
<accession>A0A3P3DER0</accession>
<dbReference type="Pfam" id="PF20155">
    <property type="entry name" value="TMP_3"/>
    <property type="match status" value="1"/>
</dbReference>
<dbReference type="Proteomes" id="UP000282125">
    <property type="component" value="Unassembled WGS sequence"/>
</dbReference>
<feature type="transmembrane region" description="Helical" evidence="2">
    <location>
        <begin position="287"/>
        <end position="313"/>
    </location>
</feature>
<organism evidence="4 5">
    <name type="scientific">Falsigemmobacter faecalis</name>
    <dbReference type="NCBI Taxonomy" id="2488730"/>
    <lineage>
        <taxon>Bacteria</taxon>
        <taxon>Pseudomonadati</taxon>
        <taxon>Pseudomonadota</taxon>
        <taxon>Alphaproteobacteria</taxon>
        <taxon>Rhodobacterales</taxon>
        <taxon>Paracoccaceae</taxon>
        <taxon>Falsigemmobacter</taxon>
    </lineage>
</organism>
<keyword evidence="2" id="KW-1133">Transmembrane helix</keyword>
<dbReference type="OrthoDB" id="7311517at2"/>
<dbReference type="NCBIfam" id="TIGR02675">
    <property type="entry name" value="tape_meas_nterm"/>
    <property type="match status" value="1"/>
</dbReference>
<dbReference type="InterPro" id="IPR013491">
    <property type="entry name" value="Tape_meas_N"/>
</dbReference>
<name>A0A3P3DER0_9RHOB</name>
<keyword evidence="1" id="KW-0175">Coiled coil</keyword>
<proteinExistence type="predicted"/>
<feature type="domain" description="Tape measure protein N-terminal" evidence="3">
    <location>
        <begin position="58"/>
        <end position="247"/>
    </location>
</feature>
<keyword evidence="5" id="KW-1185">Reference proteome</keyword>
<keyword evidence="2" id="KW-0472">Membrane</keyword>
<evidence type="ECO:0000259" key="3">
    <source>
        <dbReference type="Pfam" id="PF20155"/>
    </source>
</evidence>
<feature type="coiled-coil region" evidence="1">
    <location>
        <begin position="631"/>
        <end position="658"/>
    </location>
</feature>
<feature type="transmembrane region" description="Helical" evidence="2">
    <location>
        <begin position="416"/>
        <end position="440"/>
    </location>
</feature>
<dbReference type="AlphaFoldDB" id="A0A3P3DER0"/>
<reference evidence="4 5" key="1">
    <citation type="submission" date="2018-11" db="EMBL/GenBank/DDBJ databases">
        <title>Gemmobacter sp. nov., YIM 102744-1 draft genome.</title>
        <authorList>
            <person name="Li G."/>
            <person name="Jiang Y."/>
        </authorList>
    </citation>
    <scope>NUCLEOTIDE SEQUENCE [LARGE SCALE GENOMIC DNA]</scope>
    <source>
        <strain evidence="4 5">YIM 102744-1</strain>
    </source>
</reference>
<dbReference type="RefSeq" id="WP_124966163.1">
    <property type="nucleotide sequence ID" value="NZ_RRAZ01000028.1"/>
</dbReference>
<feature type="transmembrane region" description="Helical" evidence="2">
    <location>
        <begin position="358"/>
        <end position="378"/>
    </location>
</feature>
<evidence type="ECO:0000313" key="5">
    <source>
        <dbReference type="Proteomes" id="UP000282125"/>
    </source>
</evidence>